<dbReference type="OrthoDB" id="5150299at2"/>
<keyword evidence="2" id="KW-0378">Hydrolase</keyword>
<protein>
    <submittedName>
        <fullName evidence="2">Helicase</fullName>
    </submittedName>
</protein>
<feature type="region of interest" description="Disordered" evidence="1">
    <location>
        <begin position="1"/>
        <end position="111"/>
    </location>
</feature>
<dbReference type="AlphaFoldDB" id="A0A430FHU2"/>
<dbReference type="Proteomes" id="UP000288607">
    <property type="component" value="Unassembled WGS sequence"/>
</dbReference>
<dbReference type="RefSeq" id="WP_126029109.1">
    <property type="nucleotide sequence ID" value="NZ_QXGJ01000001.1"/>
</dbReference>
<name>A0A430FHU2_9BIFI</name>
<comment type="caution">
    <text evidence="2">The sequence shown here is derived from an EMBL/GenBank/DDBJ whole genome shotgun (WGS) entry which is preliminary data.</text>
</comment>
<keyword evidence="2" id="KW-0547">Nucleotide-binding</keyword>
<sequence>MAEESTESQRSVVEPNGEPQTPAVDWKAKCEDVISHSHEREKRAKANKSAIDELEQLKQSDRTPNASPGASAETPASADTRKPLSAPTIKHDDASKYFGKPLWQGRFANPR</sequence>
<keyword evidence="3" id="KW-1185">Reference proteome</keyword>
<reference evidence="2 3" key="1">
    <citation type="submission" date="2018-09" db="EMBL/GenBank/DDBJ databases">
        <title>Characterization of the phylogenetic diversity of five novel species belonging to the genus Bifidobacterium.</title>
        <authorList>
            <person name="Lugli G.A."/>
            <person name="Duranti S."/>
            <person name="Milani C."/>
        </authorList>
    </citation>
    <scope>NUCLEOTIDE SEQUENCE [LARGE SCALE GENOMIC DNA]</scope>
    <source>
        <strain evidence="2 3">2028B</strain>
    </source>
</reference>
<dbReference type="GO" id="GO:0004386">
    <property type="term" value="F:helicase activity"/>
    <property type="evidence" value="ECO:0007669"/>
    <property type="project" value="UniProtKB-KW"/>
</dbReference>
<keyword evidence="2" id="KW-0067">ATP-binding</keyword>
<accession>A0A430FHU2</accession>
<evidence type="ECO:0000313" key="2">
    <source>
        <dbReference type="EMBL" id="RSX52416.1"/>
    </source>
</evidence>
<evidence type="ECO:0000256" key="1">
    <source>
        <dbReference type="SAM" id="MobiDB-lite"/>
    </source>
</evidence>
<gene>
    <name evidence="2" type="ORF">D2E23_0144</name>
</gene>
<dbReference type="EMBL" id="QXGJ01000001">
    <property type="protein sequence ID" value="RSX52416.1"/>
    <property type="molecule type" value="Genomic_DNA"/>
</dbReference>
<feature type="compositionally biased region" description="Basic and acidic residues" evidence="1">
    <location>
        <begin position="26"/>
        <end position="44"/>
    </location>
</feature>
<keyword evidence="2" id="KW-0347">Helicase</keyword>
<evidence type="ECO:0000313" key="3">
    <source>
        <dbReference type="Proteomes" id="UP000288607"/>
    </source>
</evidence>
<organism evidence="2 3">
    <name type="scientific">Bifidobacterium callimiconis</name>
    <dbReference type="NCBI Taxonomy" id="2306973"/>
    <lineage>
        <taxon>Bacteria</taxon>
        <taxon>Bacillati</taxon>
        <taxon>Actinomycetota</taxon>
        <taxon>Actinomycetes</taxon>
        <taxon>Bifidobacteriales</taxon>
        <taxon>Bifidobacteriaceae</taxon>
        <taxon>Bifidobacterium</taxon>
    </lineage>
</organism>
<proteinExistence type="predicted"/>